<accession>A0A1H8SAY8</accession>
<dbReference type="STRING" id="406100.SAMN04488052_102620"/>
<dbReference type="Pfam" id="PF00795">
    <property type="entry name" value="CN_hydrolase"/>
    <property type="match status" value="1"/>
</dbReference>
<dbReference type="AlphaFoldDB" id="A0A1H8SAY8"/>
<protein>
    <submittedName>
        <fullName evidence="4">Nitrilase</fullName>
    </submittedName>
</protein>
<dbReference type="OrthoDB" id="9811121at2"/>
<dbReference type="InterPro" id="IPR045254">
    <property type="entry name" value="Nit1/2_C-N_Hydrolase"/>
</dbReference>
<name>A0A1H8SAY8_9GAMM</name>
<reference evidence="4 5" key="1">
    <citation type="submission" date="2016-10" db="EMBL/GenBank/DDBJ databases">
        <authorList>
            <person name="de Groot N.N."/>
        </authorList>
    </citation>
    <scope>NUCLEOTIDE SEQUENCE [LARGE SCALE GENOMIC DNA]</scope>
    <source>
        <strain evidence="4 5">CGMCC 1.6291</strain>
    </source>
</reference>
<dbReference type="PANTHER" id="PTHR23088:SF27">
    <property type="entry name" value="DEAMINATED GLUTATHIONE AMIDASE"/>
    <property type="match status" value="1"/>
</dbReference>
<dbReference type="SUPFAM" id="SSF56317">
    <property type="entry name" value="Carbon-nitrogen hydrolase"/>
    <property type="match status" value="1"/>
</dbReference>
<dbReference type="PROSITE" id="PS50263">
    <property type="entry name" value="CN_HYDROLASE"/>
    <property type="match status" value="1"/>
</dbReference>
<dbReference type="InterPro" id="IPR001110">
    <property type="entry name" value="UPF0012_CS"/>
</dbReference>
<dbReference type="InterPro" id="IPR003010">
    <property type="entry name" value="C-N_Hydrolase"/>
</dbReference>
<sequence>MTSSSRQSGARVAAVQMASGPLVEGNLHEATRLVGMAAEAGAELVVLPENVAIMGMDEFAKLDHVETDAGGPIQDCLAGLARRHGVWLVAGTIPMQASDPRRARAACLVYDAHGERVARYDKLHLFDVDVDGESAYRESTTFEPGERVVTVETPFGCMGVAVCYDLRFPEHFRVMVDRGAEFFVLPSAFTARTGEAHWRPLLQARAIENQCHIIAAGQGGYHVNGRETHGDSLIVDPWGRVQDSLARGSGVVLGVLDRQRLADVRTRFPSLRHRRLSCADAVQPPAAGATAADAANNEA</sequence>
<evidence type="ECO:0000313" key="5">
    <source>
        <dbReference type="Proteomes" id="UP000199657"/>
    </source>
</evidence>
<feature type="domain" description="CN hydrolase" evidence="3">
    <location>
        <begin position="10"/>
        <end position="258"/>
    </location>
</feature>
<comment type="similarity">
    <text evidence="1">Belongs to the carbon-nitrogen hydrolase superfamily. NIT1/NIT2 family.</text>
</comment>
<organism evidence="4 5">
    <name type="scientific">Aquisalimonas asiatica</name>
    <dbReference type="NCBI Taxonomy" id="406100"/>
    <lineage>
        <taxon>Bacteria</taxon>
        <taxon>Pseudomonadati</taxon>
        <taxon>Pseudomonadota</taxon>
        <taxon>Gammaproteobacteria</taxon>
        <taxon>Chromatiales</taxon>
        <taxon>Ectothiorhodospiraceae</taxon>
        <taxon>Aquisalimonas</taxon>
    </lineage>
</organism>
<dbReference type="CDD" id="cd07572">
    <property type="entry name" value="nit"/>
    <property type="match status" value="1"/>
</dbReference>
<evidence type="ECO:0000256" key="1">
    <source>
        <dbReference type="ARBA" id="ARBA00010613"/>
    </source>
</evidence>
<gene>
    <name evidence="4" type="ORF">SAMN04488052_102620</name>
</gene>
<dbReference type="PROSITE" id="PS01227">
    <property type="entry name" value="UPF0012"/>
    <property type="match status" value="1"/>
</dbReference>
<dbReference type="Proteomes" id="UP000199657">
    <property type="component" value="Unassembled WGS sequence"/>
</dbReference>
<dbReference type="Gene3D" id="3.60.110.10">
    <property type="entry name" value="Carbon-nitrogen hydrolase"/>
    <property type="match status" value="1"/>
</dbReference>
<keyword evidence="5" id="KW-1185">Reference proteome</keyword>
<evidence type="ECO:0000259" key="3">
    <source>
        <dbReference type="PROSITE" id="PS50263"/>
    </source>
</evidence>
<dbReference type="RefSeq" id="WP_091641703.1">
    <property type="nucleotide sequence ID" value="NZ_FOEG01000002.1"/>
</dbReference>
<keyword evidence="2" id="KW-0378">Hydrolase</keyword>
<evidence type="ECO:0000313" key="4">
    <source>
        <dbReference type="EMBL" id="SEO75353.1"/>
    </source>
</evidence>
<dbReference type="InterPro" id="IPR036526">
    <property type="entry name" value="C-N_Hydrolase_sf"/>
</dbReference>
<dbReference type="GO" id="GO:0016811">
    <property type="term" value="F:hydrolase activity, acting on carbon-nitrogen (but not peptide) bonds, in linear amides"/>
    <property type="evidence" value="ECO:0007669"/>
    <property type="project" value="InterPro"/>
</dbReference>
<dbReference type="PANTHER" id="PTHR23088">
    <property type="entry name" value="NITRILASE-RELATED"/>
    <property type="match status" value="1"/>
</dbReference>
<proteinExistence type="inferred from homology"/>
<dbReference type="EMBL" id="FOEG01000002">
    <property type="protein sequence ID" value="SEO75353.1"/>
    <property type="molecule type" value="Genomic_DNA"/>
</dbReference>
<evidence type="ECO:0000256" key="2">
    <source>
        <dbReference type="ARBA" id="ARBA00022801"/>
    </source>
</evidence>